<dbReference type="Proteomes" id="UP001501011">
    <property type="component" value="Unassembled WGS sequence"/>
</dbReference>
<dbReference type="Pfam" id="PF00043">
    <property type="entry name" value="GST_C"/>
    <property type="match status" value="1"/>
</dbReference>
<comment type="similarity">
    <text evidence="1">Belongs to the GST superfamily.</text>
</comment>
<feature type="domain" description="GST C-terminal" evidence="3">
    <location>
        <begin position="82"/>
        <end position="203"/>
    </location>
</feature>
<name>A0ABP8IP80_9GAMM</name>
<dbReference type="InterPro" id="IPR010987">
    <property type="entry name" value="Glutathione-S-Trfase_C-like"/>
</dbReference>
<proteinExistence type="inferred from homology"/>
<dbReference type="SFLD" id="SFLDG00358">
    <property type="entry name" value="Main_(cytGST)"/>
    <property type="match status" value="1"/>
</dbReference>
<dbReference type="Pfam" id="PF02798">
    <property type="entry name" value="GST_N"/>
    <property type="match status" value="1"/>
</dbReference>
<protein>
    <submittedName>
        <fullName evidence="4">Glutathione S-transferase family protein</fullName>
    </submittedName>
</protein>
<dbReference type="PANTHER" id="PTHR44051:SF2">
    <property type="entry name" value="HYPOTHETICAL GLUTATHIONE S-TRANSFERASE LIKE PROTEIN"/>
    <property type="match status" value="1"/>
</dbReference>
<sequence length="203" mass="23461">MKLYYEQTANCYKTCAVAKYLQLPVEFIRVDLGQGEHKKPEFLGKNPNGKVPLLETDDGFLWESIAIMCYFARQANSELWPTDERQVEVLRWLSWDMAHFLPATGVYYFENIIKPKYGLGEPDAQAIQNAGKDFKYYATILNDHLHDKEYLVGNALTLADFSVAALLPLADQAQIPLDDFHEIQRWHNTMMQLPAWQEPFPKT</sequence>
<evidence type="ECO:0000313" key="5">
    <source>
        <dbReference type="Proteomes" id="UP001501011"/>
    </source>
</evidence>
<dbReference type="InterPro" id="IPR040079">
    <property type="entry name" value="Glutathione_S-Trfase"/>
</dbReference>
<comment type="caution">
    <text evidence="4">The sequence shown here is derived from an EMBL/GenBank/DDBJ whole genome shotgun (WGS) entry which is preliminary data.</text>
</comment>
<dbReference type="PANTHER" id="PTHR44051">
    <property type="entry name" value="GLUTATHIONE S-TRANSFERASE-RELATED"/>
    <property type="match status" value="1"/>
</dbReference>
<dbReference type="InterPro" id="IPR036249">
    <property type="entry name" value="Thioredoxin-like_sf"/>
</dbReference>
<dbReference type="SUPFAM" id="SSF47616">
    <property type="entry name" value="GST C-terminal domain-like"/>
    <property type="match status" value="1"/>
</dbReference>
<accession>A0ABP8IP80</accession>
<dbReference type="InterPro" id="IPR004046">
    <property type="entry name" value="GST_C"/>
</dbReference>
<dbReference type="InterPro" id="IPR004045">
    <property type="entry name" value="Glutathione_S-Trfase_N"/>
</dbReference>
<dbReference type="PROSITE" id="PS50405">
    <property type="entry name" value="GST_CTER"/>
    <property type="match status" value="1"/>
</dbReference>
<dbReference type="SFLD" id="SFLDS00019">
    <property type="entry name" value="Glutathione_Transferase_(cytos"/>
    <property type="match status" value="1"/>
</dbReference>
<gene>
    <name evidence="4" type="ORF">GCM10023151_20660</name>
</gene>
<dbReference type="InterPro" id="IPR036282">
    <property type="entry name" value="Glutathione-S-Trfase_C_sf"/>
</dbReference>
<feature type="domain" description="GST N-terminal" evidence="2">
    <location>
        <begin position="1"/>
        <end position="79"/>
    </location>
</feature>
<reference evidence="5" key="1">
    <citation type="journal article" date="2019" name="Int. J. Syst. Evol. Microbiol.">
        <title>The Global Catalogue of Microorganisms (GCM) 10K type strain sequencing project: providing services to taxonomists for standard genome sequencing and annotation.</title>
        <authorList>
            <consortium name="The Broad Institute Genomics Platform"/>
            <consortium name="The Broad Institute Genome Sequencing Center for Infectious Disease"/>
            <person name="Wu L."/>
            <person name="Ma J."/>
        </authorList>
    </citation>
    <scope>NUCLEOTIDE SEQUENCE [LARGE SCALE GENOMIC DNA]</scope>
    <source>
        <strain evidence="5">JCM 17728</strain>
    </source>
</reference>
<dbReference type="EMBL" id="BAABFV010000002">
    <property type="protein sequence ID" value="GAA4364437.1"/>
    <property type="molecule type" value="Genomic_DNA"/>
</dbReference>
<keyword evidence="5" id="KW-1185">Reference proteome</keyword>
<dbReference type="PROSITE" id="PS50404">
    <property type="entry name" value="GST_NTER"/>
    <property type="match status" value="1"/>
</dbReference>
<organism evidence="4 5">
    <name type="scientific">Kangiella marina</name>
    <dbReference type="NCBI Taxonomy" id="1079178"/>
    <lineage>
        <taxon>Bacteria</taxon>
        <taxon>Pseudomonadati</taxon>
        <taxon>Pseudomonadota</taxon>
        <taxon>Gammaproteobacteria</taxon>
        <taxon>Kangiellales</taxon>
        <taxon>Kangiellaceae</taxon>
        <taxon>Kangiella</taxon>
    </lineage>
</organism>
<dbReference type="SUPFAM" id="SSF52833">
    <property type="entry name" value="Thioredoxin-like"/>
    <property type="match status" value="1"/>
</dbReference>
<evidence type="ECO:0000313" key="4">
    <source>
        <dbReference type="EMBL" id="GAA4364437.1"/>
    </source>
</evidence>
<dbReference type="RefSeq" id="WP_345293144.1">
    <property type="nucleotide sequence ID" value="NZ_BAABFV010000002.1"/>
</dbReference>
<evidence type="ECO:0000259" key="3">
    <source>
        <dbReference type="PROSITE" id="PS50405"/>
    </source>
</evidence>
<evidence type="ECO:0000259" key="2">
    <source>
        <dbReference type="PROSITE" id="PS50404"/>
    </source>
</evidence>
<evidence type="ECO:0000256" key="1">
    <source>
        <dbReference type="RuleBase" id="RU003494"/>
    </source>
</evidence>
<dbReference type="Gene3D" id="1.20.1050.130">
    <property type="match status" value="1"/>
</dbReference>